<evidence type="ECO:0000313" key="1">
    <source>
        <dbReference type="EMBL" id="PPK71260.1"/>
    </source>
</evidence>
<dbReference type="InterPro" id="IPR011048">
    <property type="entry name" value="Haem_d1_sf"/>
</dbReference>
<dbReference type="Proteomes" id="UP000239203">
    <property type="component" value="Unassembled WGS sequence"/>
</dbReference>
<dbReference type="InterPro" id="IPR051200">
    <property type="entry name" value="Host-pathogen_enzymatic-act"/>
</dbReference>
<accession>A0A2S6H1G2</accession>
<dbReference type="PANTHER" id="PTHR47197:SF3">
    <property type="entry name" value="DIHYDRO-HEME D1 DEHYDROGENASE"/>
    <property type="match status" value="1"/>
</dbReference>
<comment type="caution">
    <text evidence="1">The sequence shown here is derived from an EMBL/GenBank/DDBJ whole genome shotgun (WGS) entry which is preliminary data.</text>
</comment>
<protein>
    <submittedName>
        <fullName evidence="1">YVTN family beta-propeller protein</fullName>
    </submittedName>
</protein>
<dbReference type="InterPro" id="IPR011964">
    <property type="entry name" value="YVTN_b-propeller_repeat"/>
</dbReference>
<evidence type="ECO:0000313" key="2">
    <source>
        <dbReference type="Proteomes" id="UP000239203"/>
    </source>
</evidence>
<dbReference type="SUPFAM" id="SSF51004">
    <property type="entry name" value="C-terminal (heme d1) domain of cytochrome cd1-nitrite reductase"/>
    <property type="match status" value="1"/>
</dbReference>
<dbReference type="Gene3D" id="2.130.10.10">
    <property type="entry name" value="YVTN repeat-like/Quinoprotein amine dehydrogenase"/>
    <property type="match status" value="1"/>
</dbReference>
<name>A0A2S6H1G2_9PSEU</name>
<dbReference type="EMBL" id="PTIX01000001">
    <property type="protein sequence ID" value="PPK71260.1"/>
    <property type="molecule type" value="Genomic_DNA"/>
</dbReference>
<dbReference type="InterPro" id="IPR015943">
    <property type="entry name" value="WD40/YVTN_repeat-like_dom_sf"/>
</dbReference>
<dbReference type="NCBIfam" id="TIGR02276">
    <property type="entry name" value="beta_rpt_yvtn"/>
    <property type="match status" value="2"/>
</dbReference>
<gene>
    <name evidence="1" type="ORF">CLV40_101449</name>
</gene>
<dbReference type="AlphaFoldDB" id="A0A2S6H1G2"/>
<dbReference type="NCBIfam" id="NF038114">
    <property type="entry name" value="rightmost"/>
    <property type="match status" value="1"/>
</dbReference>
<reference evidence="1 2" key="1">
    <citation type="submission" date="2018-02" db="EMBL/GenBank/DDBJ databases">
        <title>Genomic Encyclopedia of Archaeal and Bacterial Type Strains, Phase II (KMG-II): from individual species to whole genera.</title>
        <authorList>
            <person name="Goeker M."/>
        </authorList>
    </citation>
    <scope>NUCLEOTIDE SEQUENCE [LARGE SCALE GENOMIC DNA]</scope>
    <source>
        <strain evidence="1 2">YU 961-1</strain>
    </source>
</reference>
<keyword evidence="2" id="KW-1185">Reference proteome</keyword>
<proteinExistence type="predicted"/>
<organism evidence="1 2">
    <name type="scientific">Actinokineospora auranticolor</name>
    <dbReference type="NCBI Taxonomy" id="155976"/>
    <lineage>
        <taxon>Bacteria</taxon>
        <taxon>Bacillati</taxon>
        <taxon>Actinomycetota</taxon>
        <taxon>Actinomycetes</taxon>
        <taxon>Pseudonocardiales</taxon>
        <taxon>Pseudonocardiaceae</taxon>
        <taxon>Actinokineospora</taxon>
    </lineage>
</organism>
<sequence>MLSAIGAVSNSDADTVSVVDITNNAITATIAVGDTPYRMAMTPSGDTLYVTHGIGELSVIDTANNAVLTITGFVHTAAVAVRPDGARAYVSSYTNGTISVVDTATNTITQTFGGFDVPTAIAFGTGTANTTYPFAGFFAPVRNPPALNIRVPGRPVLARFSIVGYHGLGVLAAGSPTSQRVDCATLTPIGSPAPWSTTR</sequence>
<dbReference type="PANTHER" id="PTHR47197">
    <property type="entry name" value="PROTEIN NIRF"/>
    <property type="match status" value="1"/>
</dbReference>